<feature type="compositionally biased region" description="Low complexity" evidence="7">
    <location>
        <begin position="70"/>
        <end position="80"/>
    </location>
</feature>
<evidence type="ECO:0000256" key="7">
    <source>
        <dbReference type="SAM" id="MobiDB-lite"/>
    </source>
</evidence>
<evidence type="ECO:0000256" key="6">
    <source>
        <dbReference type="ARBA" id="ARBA00023288"/>
    </source>
</evidence>
<evidence type="ECO:0000313" key="8">
    <source>
        <dbReference type="EMBL" id="CAL4140127.1"/>
    </source>
</evidence>
<reference evidence="8 9" key="1">
    <citation type="submission" date="2024-05" db="EMBL/GenBank/DDBJ databases">
        <authorList>
            <person name="Wallberg A."/>
        </authorList>
    </citation>
    <scope>NUCLEOTIDE SEQUENCE [LARGE SCALE GENOMIC DNA]</scope>
</reference>
<keyword evidence="9" id="KW-1185">Reference proteome</keyword>
<dbReference type="GO" id="GO:0098574">
    <property type="term" value="C:cytoplasmic side of lysosomal membrane"/>
    <property type="evidence" value="ECO:0007669"/>
    <property type="project" value="TreeGrafter"/>
</dbReference>
<comment type="caution">
    <text evidence="8">The sequence shown here is derived from an EMBL/GenBank/DDBJ whole genome shotgun (WGS) entry which is preliminary data.</text>
</comment>
<evidence type="ECO:0000256" key="2">
    <source>
        <dbReference type="ARBA" id="ARBA00010235"/>
    </source>
</evidence>
<dbReference type="GO" id="GO:0030672">
    <property type="term" value="C:synaptic vesicle membrane"/>
    <property type="evidence" value="ECO:0007669"/>
    <property type="project" value="TreeGrafter"/>
</dbReference>
<dbReference type="InterPro" id="IPR018780">
    <property type="entry name" value="TBORCS5"/>
</dbReference>
<keyword evidence="4" id="KW-0472">Membrane</keyword>
<dbReference type="GO" id="GO:0072384">
    <property type="term" value="P:organelle transport along microtubule"/>
    <property type="evidence" value="ECO:0007669"/>
    <property type="project" value="TreeGrafter"/>
</dbReference>
<dbReference type="EMBL" id="CAXKWB010031737">
    <property type="protein sequence ID" value="CAL4140127.1"/>
    <property type="molecule type" value="Genomic_DNA"/>
</dbReference>
<dbReference type="AlphaFoldDB" id="A0AAV2RVI3"/>
<comment type="subcellular location">
    <subcellularLocation>
        <location evidence="1">Lysosome membrane</location>
        <topology evidence="1">Lipid-anchor</topology>
        <orientation evidence="1">Cytoplasmic side</orientation>
    </subcellularLocation>
</comment>
<evidence type="ECO:0000256" key="3">
    <source>
        <dbReference type="ARBA" id="ARBA00022300"/>
    </source>
</evidence>
<dbReference type="Proteomes" id="UP001497623">
    <property type="component" value="Unassembled WGS sequence"/>
</dbReference>
<organism evidence="8 9">
    <name type="scientific">Meganyctiphanes norvegica</name>
    <name type="common">Northern krill</name>
    <name type="synonym">Thysanopoda norvegica</name>
    <dbReference type="NCBI Taxonomy" id="48144"/>
    <lineage>
        <taxon>Eukaryota</taxon>
        <taxon>Metazoa</taxon>
        <taxon>Ecdysozoa</taxon>
        <taxon>Arthropoda</taxon>
        <taxon>Crustacea</taxon>
        <taxon>Multicrustacea</taxon>
        <taxon>Malacostraca</taxon>
        <taxon>Eumalacostraca</taxon>
        <taxon>Eucarida</taxon>
        <taxon>Euphausiacea</taxon>
        <taxon>Euphausiidae</taxon>
        <taxon>Meganyctiphanes</taxon>
    </lineage>
</organism>
<evidence type="ECO:0000313" key="9">
    <source>
        <dbReference type="Proteomes" id="UP001497623"/>
    </source>
</evidence>
<name>A0AAV2RVI3_MEGNR</name>
<accession>A0AAV2RVI3</accession>
<dbReference type="GO" id="GO:0032418">
    <property type="term" value="P:lysosome localization"/>
    <property type="evidence" value="ECO:0007669"/>
    <property type="project" value="InterPro"/>
</dbReference>
<sequence>MGGEQSREVGVISGTRVGGMEGRRPSDGSRPTSTSPRPSICSDADLPYISYTVNRPIGDSPKHGPRSKGSRGSSSSGGSPRRYRRRPQRPQEVVVVREAAQELGLDPEVARLQAIPAFLPIMRGALTAPSARDPDVLERLDTRAMVALCRRYQTHLYYAAYQTKENQDTINSKIREIDSTASGLVSAMTERQKSYAKYAEKFSQVQEVSIALTRCHASLNLILESLETLNNTLPIQERLEPFVWTTG</sequence>
<dbReference type="PANTHER" id="PTHR31634">
    <property type="entry name" value="BLOC-1-RELATED COMPLEX SUBUNIT 5"/>
    <property type="match status" value="1"/>
</dbReference>
<keyword evidence="6" id="KW-0449">Lipoprotein</keyword>
<dbReference type="GO" id="GO:0099078">
    <property type="term" value="C:BORC complex"/>
    <property type="evidence" value="ECO:0007669"/>
    <property type="project" value="TreeGrafter"/>
</dbReference>
<dbReference type="Pfam" id="PF10158">
    <property type="entry name" value="LOH1CR12"/>
    <property type="match status" value="1"/>
</dbReference>
<evidence type="ECO:0000256" key="4">
    <source>
        <dbReference type="ARBA" id="ARBA00023136"/>
    </source>
</evidence>
<keyword evidence="5" id="KW-0458">Lysosome</keyword>
<dbReference type="PANTHER" id="PTHR31634:SF2">
    <property type="entry name" value="BLOC-1-RELATED COMPLEX SUBUNIT 5"/>
    <property type="match status" value="1"/>
</dbReference>
<evidence type="ECO:0000256" key="1">
    <source>
        <dbReference type="ARBA" id="ARBA00004122"/>
    </source>
</evidence>
<dbReference type="GO" id="GO:1903744">
    <property type="term" value="P:positive regulation of anterograde synaptic vesicle transport"/>
    <property type="evidence" value="ECO:0007669"/>
    <property type="project" value="TreeGrafter"/>
</dbReference>
<comment type="similarity">
    <text evidence="2">Belongs to the BORCS5 family.</text>
</comment>
<proteinExistence type="inferred from homology"/>
<protein>
    <recommendedName>
        <fullName evidence="3">BLOC-1-related complex subunit 5</fullName>
    </recommendedName>
</protein>
<feature type="compositionally biased region" description="Low complexity" evidence="7">
    <location>
        <begin position="28"/>
        <end position="39"/>
    </location>
</feature>
<dbReference type="CDD" id="cd22789">
    <property type="entry name" value="BORCS5-like"/>
    <property type="match status" value="1"/>
</dbReference>
<feature type="region of interest" description="Disordered" evidence="7">
    <location>
        <begin position="1"/>
        <end position="92"/>
    </location>
</feature>
<gene>
    <name evidence="8" type="ORF">MNOR_LOCUS28574</name>
</gene>
<evidence type="ECO:0000256" key="5">
    <source>
        <dbReference type="ARBA" id="ARBA00023228"/>
    </source>
</evidence>